<evidence type="ECO:0000256" key="3">
    <source>
        <dbReference type="ARBA" id="ARBA00007831"/>
    </source>
</evidence>
<dbReference type="SUPFAM" id="SSF47874">
    <property type="entry name" value="Annexin"/>
    <property type="match status" value="1"/>
</dbReference>
<accession>A0A813UAT1</accession>
<evidence type="ECO:0000256" key="13">
    <source>
        <dbReference type="SAM" id="MobiDB-lite"/>
    </source>
</evidence>
<keyword evidence="5 12" id="KW-0677">Repeat</keyword>
<dbReference type="PANTHER" id="PTHR10502:SF102">
    <property type="entry name" value="ANNEXIN B11"/>
    <property type="match status" value="1"/>
</dbReference>
<sequence length="521" mass="57380">MSGYPYGNPGSGYPPQYGSGNSGYPNYTQDSGFQSQPPMPSYNDNQSCASLYGTPAPPMPNNMNYPSGPYDSYGGNQMPNAPYNMGGGSNYPPPPLGGQPSQPMFNQPPQQFGGYGNSQYQSPYPPQPPQQLGGYGNSQYQAPYPPQPPPSSSGGMYPNVQGPASYGGGAPPPSYQQPGFYPQEQPSILLASLEQYQGTVSPSATFNAEADCHALSQAMKGAGTNERALIDIIANRSNAQRQQIKLQYKTMFGVDLVKQIGGELSGHFKETMTALFDAPASYEAWSLHQALSNGKEGTLREILLTRANAEIRAIVDAYKRMYNKDLEHEISHRVRGKDFKRMLVSAVQANREELSPQQIQQARQSGIESVIDRNRARQDAADLYKAGAGKMGTDEKTFNAIFARRSYYQLRATFEEYQRKHGKDIAQVVRSEFSGDAEDAYLVLITCIRDRPSFFAERLHKAITGLGTRDSTLIRVIVSRSEIDLAQIKQRYQQMYHRSLAQDVGGDTSGDYKRILLAIVK</sequence>
<feature type="compositionally biased region" description="Polar residues" evidence="13">
    <location>
        <begin position="26"/>
        <end position="49"/>
    </location>
</feature>
<dbReference type="GO" id="GO:0005544">
    <property type="term" value="F:calcium-dependent phospholipid binding"/>
    <property type="evidence" value="ECO:0007669"/>
    <property type="project" value="UniProtKB-KW"/>
</dbReference>
<dbReference type="InterPro" id="IPR018502">
    <property type="entry name" value="Annexin_repeat"/>
</dbReference>
<evidence type="ECO:0000256" key="12">
    <source>
        <dbReference type="RuleBase" id="RU003540"/>
    </source>
</evidence>
<dbReference type="GO" id="GO:0005886">
    <property type="term" value="C:plasma membrane"/>
    <property type="evidence" value="ECO:0007669"/>
    <property type="project" value="TreeGrafter"/>
</dbReference>
<comment type="caution">
    <text evidence="14">The sequence shown here is derived from an EMBL/GenBank/DDBJ whole genome shotgun (WGS) entry which is preliminary data.</text>
</comment>
<protein>
    <recommendedName>
        <fullName evidence="11 12">Annexin</fullName>
    </recommendedName>
</protein>
<dbReference type="GO" id="GO:0012506">
    <property type="term" value="C:vesicle membrane"/>
    <property type="evidence" value="ECO:0007669"/>
    <property type="project" value="TreeGrafter"/>
</dbReference>
<dbReference type="GO" id="GO:0005509">
    <property type="term" value="F:calcium ion binding"/>
    <property type="evidence" value="ECO:0007669"/>
    <property type="project" value="InterPro"/>
</dbReference>
<dbReference type="Gene3D" id="1.10.220.10">
    <property type="entry name" value="Annexin"/>
    <property type="match status" value="4"/>
</dbReference>
<dbReference type="AlphaFoldDB" id="A0A813UAT1"/>
<dbReference type="EMBL" id="CAJNOO010000140">
    <property type="protein sequence ID" value="CAF0824102.1"/>
    <property type="molecule type" value="Genomic_DNA"/>
</dbReference>
<comment type="subcellular location">
    <subcellularLocation>
        <location evidence="1">Host cell</location>
    </subcellularLocation>
    <subcellularLocation>
        <location evidence="2">Secreted</location>
        <location evidence="2">Extracellular exosome</location>
    </subcellularLocation>
    <subcellularLocation>
        <location evidence="10">Tegument</location>
    </subcellularLocation>
</comment>
<dbReference type="Pfam" id="PF00191">
    <property type="entry name" value="Annexin"/>
    <property type="match status" value="4"/>
</dbReference>
<comment type="function">
    <text evidence="9">Involved in reproduction of the worm. Involved in host-parasite interaction. Delivered into the host cell by means of parasite exosomes. Binds to acidic phospholipid membranes in a calcium-dependent manner in vitro. Causes aggregation of liposomes in the presence of calcium, but not in its absence. Likely to promote membrane fusion. May provide structural integrity within the tegument.</text>
</comment>
<dbReference type="GO" id="GO:0043657">
    <property type="term" value="C:host cell"/>
    <property type="evidence" value="ECO:0007669"/>
    <property type="project" value="UniProtKB-SubCell"/>
</dbReference>
<feature type="compositionally biased region" description="Low complexity" evidence="13">
    <location>
        <begin position="1"/>
        <end position="25"/>
    </location>
</feature>
<keyword evidence="8 12" id="KW-0111">Calcium/phospholipid-binding</keyword>
<dbReference type="InterPro" id="IPR037104">
    <property type="entry name" value="Annexin_sf"/>
</dbReference>
<evidence type="ECO:0000313" key="15">
    <source>
        <dbReference type="Proteomes" id="UP000663882"/>
    </source>
</evidence>
<dbReference type="PANTHER" id="PTHR10502">
    <property type="entry name" value="ANNEXIN"/>
    <property type="match status" value="1"/>
</dbReference>
<dbReference type="PRINTS" id="PR00196">
    <property type="entry name" value="ANNEXIN"/>
</dbReference>
<name>A0A813UAT1_9BILA</name>
<evidence type="ECO:0000256" key="6">
    <source>
        <dbReference type="ARBA" id="ARBA00022837"/>
    </source>
</evidence>
<dbReference type="GO" id="GO:0005576">
    <property type="term" value="C:extracellular region"/>
    <property type="evidence" value="ECO:0007669"/>
    <property type="project" value="UniProtKB-SubCell"/>
</dbReference>
<evidence type="ECO:0000256" key="5">
    <source>
        <dbReference type="ARBA" id="ARBA00022737"/>
    </source>
</evidence>
<dbReference type="InterPro" id="IPR018252">
    <property type="entry name" value="Annexin_repeat_CS"/>
</dbReference>
<gene>
    <name evidence="14" type="ORF">RFH988_LOCUS5089</name>
</gene>
<dbReference type="InterPro" id="IPR001464">
    <property type="entry name" value="Annexin"/>
</dbReference>
<dbReference type="OrthoDB" id="37886at2759"/>
<dbReference type="FunFam" id="1.10.220.10:FF:000005">
    <property type="entry name" value="Annexin"/>
    <property type="match status" value="1"/>
</dbReference>
<evidence type="ECO:0000256" key="10">
    <source>
        <dbReference type="ARBA" id="ARBA00060393"/>
    </source>
</evidence>
<dbReference type="GO" id="GO:0005737">
    <property type="term" value="C:cytoplasm"/>
    <property type="evidence" value="ECO:0007669"/>
    <property type="project" value="TreeGrafter"/>
</dbReference>
<comment type="domain">
    <text evidence="12">A pair of annexin repeats may form one binding site for calcium and phospholipid.</text>
</comment>
<dbReference type="PROSITE" id="PS00223">
    <property type="entry name" value="ANNEXIN_1"/>
    <property type="match status" value="2"/>
</dbReference>
<dbReference type="PROSITE" id="PS51897">
    <property type="entry name" value="ANNEXIN_2"/>
    <property type="match status" value="4"/>
</dbReference>
<evidence type="ECO:0000256" key="4">
    <source>
        <dbReference type="ARBA" id="ARBA00022723"/>
    </source>
</evidence>
<dbReference type="FunFam" id="1.10.220.10:FF:000001">
    <property type="entry name" value="Annexin"/>
    <property type="match status" value="1"/>
</dbReference>
<dbReference type="SMART" id="SM00335">
    <property type="entry name" value="ANX"/>
    <property type="match status" value="4"/>
</dbReference>
<feature type="compositionally biased region" description="Low complexity" evidence="13">
    <location>
        <begin position="61"/>
        <end position="70"/>
    </location>
</feature>
<dbReference type="FunFam" id="1.10.220.10:FF:000002">
    <property type="entry name" value="Annexin"/>
    <property type="match status" value="1"/>
</dbReference>
<keyword evidence="6 12" id="KW-0106">Calcium</keyword>
<keyword evidence="7 12" id="KW-0041">Annexin</keyword>
<dbReference type="GO" id="GO:0001786">
    <property type="term" value="F:phosphatidylserine binding"/>
    <property type="evidence" value="ECO:0007669"/>
    <property type="project" value="TreeGrafter"/>
</dbReference>
<dbReference type="GO" id="GO:0005634">
    <property type="term" value="C:nucleus"/>
    <property type="evidence" value="ECO:0007669"/>
    <property type="project" value="TreeGrafter"/>
</dbReference>
<reference evidence="14" key="1">
    <citation type="submission" date="2021-02" db="EMBL/GenBank/DDBJ databases">
        <authorList>
            <person name="Nowell W R."/>
        </authorList>
    </citation>
    <scope>NUCLEOTIDE SEQUENCE</scope>
</reference>
<organism evidence="14 15">
    <name type="scientific">Rotaria sordida</name>
    <dbReference type="NCBI Taxonomy" id="392033"/>
    <lineage>
        <taxon>Eukaryota</taxon>
        <taxon>Metazoa</taxon>
        <taxon>Spiralia</taxon>
        <taxon>Gnathifera</taxon>
        <taxon>Rotifera</taxon>
        <taxon>Eurotatoria</taxon>
        <taxon>Bdelloidea</taxon>
        <taxon>Philodinida</taxon>
        <taxon>Philodinidae</taxon>
        <taxon>Rotaria</taxon>
    </lineage>
</organism>
<evidence type="ECO:0000256" key="11">
    <source>
        <dbReference type="ARBA" id="ARBA00077076"/>
    </source>
</evidence>
<evidence type="ECO:0000256" key="9">
    <source>
        <dbReference type="ARBA" id="ARBA00059330"/>
    </source>
</evidence>
<evidence type="ECO:0000256" key="2">
    <source>
        <dbReference type="ARBA" id="ARBA00004550"/>
    </source>
</evidence>
<evidence type="ECO:0000313" key="14">
    <source>
        <dbReference type="EMBL" id="CAF0824102.1"/>
    </source>
</evidence>
<feature type="compositionally biased region" description="Low complexity" evidence="13">
    <location>
        <begin position="152"/>
        <end position="164"/>
    </location>
</feature>
<evidence type="ECO:0000256" key="7">
    <source>
        <dbReference type="ARBA" id="ARBA00023216"/>
    </source>
</evidence>
<feature type="region of interest" description="Disordered" evidence="13">
    <location>
        <begin position="1"/>
        <end position="182"/>
    </location>
</feature>
<dbReference type="Proteomes" id="UP000663882">
    <property type="component" value="Unassembled WGS sequence"/>
</dbReference>
<evidence type="ECO:0000256" key="8">
    <source>
        <dbReference type="ARBA" id="ARBA00023302"/>
    </source>
</evidence>
<comment type="similarity">
    <text evidence="3 12">Belongs to the annexin family.</text>
</comment>
<keyword evidence="4" id="KW-0479">Metal-binding</keyword>
<proteinExistence type="inferred from homology"/>
<evidence type="ECO:0000256" key="1">
    <source>
        <dbReference type="ARBA" id="ARBA00004340"/>
    </source>
</evidence>